<keyword evidence="2" id="KW-1185">Reference proteome</keyword>
<evidence type="ECO:0000313" key="2">
    <source>
        <dbReference type="Proteomes" id="UP000035996"/>
    </source>
</evidence>
<protein>
    <submittedName>
        <fullName evidence="1">Uncharacterized protein</fullName>
    </submittedName>
</protein>
<comment type="caution">
    <text evidence="1">The sequence shown here is derived from an EMBL/GenBank/DDBJ whole genome shotgun (WGS) entry which is preliminary data.</text>
</comment>
<organism evidence="1 2">
    <name type="scientific">Guptibacillus hwajinpoensis</name>
    <dbReference type="NCBI Taxonomy" id="208199"/>
    <lineage>
        <taxon>Bacteria</taxon>
        <taxon>Bacillati</taxon>
        <taxon>Bacillota</taxon>
        <taxon>Bacilli</taxon>
        <taxon>Bacillales</taxon>
        <taxon>Guptibacillaceae</taxon>
        <taxon>Guptibacillus</taxon>
    </lineage>
</organism>
<accession>A0A0J6CYL9</accession>
<name>A0A0J6CYL9_9BACL</name>
<dbReference type="Proteomes" id="UP000035996">
    <property type="component" value="Unassembled WGS sequence"/>
</dbReference>
<dbReference type="OrthoDB" id="2680239at2"/>
<dbReference type="AlphaFoldDB" id="A0A0J6CYL9"/>
<reference evidence="1" key="1">
    <citation type="submission" date="2015-06" db="EMBL/GenBank/DDBJ databases">
        <authorList>
            <person name="Liu B."/>
            <person name="Wang J."/>
            <person name="Zhu Y."/>
            <person name="Liu G."/>
            <person name="Chen Q."/>
            <person name="Zheng C."/>
            <person name="Che J."/>
            <person name="Ge C."/>
            <person name="Shi H."/>
            <person name="Pan Z."/>
            <person name="Liu X."/>
        </authorList>
    </citation>
    <scope>NUCLEOTIDE SEQUENCE [LARGE SCALE GENOMIC DNA]</scope>
    <source>
        <strain evidence="1">DSM 16346</strain>
    </source>
</reference>
<dbReference type="GeneID" id="301327002"/>
<dbReference type="RefSeq" id="WP_048309327.1">
    <property type="nucleotide sequence ID" value="NZ_CP119526.1"/>
</dbReference>
<dbReference type="EMBL" id="LELK01000001">
    <property type="protein sequence ID" value="KMM38240.1"/>
    <property type="molecule type" value="Genomic_DNA"/>
</dbReference>
<dbReference type="InterPro" id="IPR025553">
    <property type="entry name" value="YppF"/>
</dbReference>
<evidence type="ECO:0000313" key="1">
    <source>
        <dbReference type="EMBL" id="KMM38240.1"/>
    </source>
</evidence>
<sequence>MSVQNLINAFNEVKGRKPATADELLDFVQVNYLRGSLSLYEYQNYFKELHAQGAKKPEYFPHEELKAF</sequence>
<proteinExistence type="predicted"/>
<dbReference type="Pfam" id="PF14178">
    <property type="entry name" value="YppF"/>
    <property type="match status" value="1"/>
</dbReference>
<gene>
    <name evidence="1" type="ORF">AB986_02690</name>
</gene>